<dbReference type="Pfam" id="PF09335">
    <property type="entry name" value="VTT_dom"/>
    <property type="match status" value="1"/>
</dbReference>
<gene>
    <name evidence="9" type="ORF">CRV12_02390</name>
</gene>
<evidence type="ECO:0000256" key="2">
    <source>
        <dbReference type="ARBA" id="ARBA00010792"/>
    </source>
</evidence>
<feature type="transmembrane region" description="Helical" evidence="7">
    <location>
        <begin position="155"/>
        <end position="176"/>
    </location>
</feature>
<reference evidence="9 10" key="1">
    <citation type="journal article" date="2018" name="Genome Biol. Evol.">
        <title>Cladogenesis and Genomic Streamlining in Extracellular Endosymbionts of Tropical Stink Bugs.</title>
        <authorList>
            <person name="Otero-Bravo A."/>
            <person name="Goffredi S."/>
            <person name="Sabree Z.L."/>
        </authorList>
    </citation>
    <scope>NUCLEOTIDE SEQUENCE [LARGE SCALE GENOMIC DNA]</scope>
    <source>
        <strain evidence="9 10">SoEE</strain>
    </source>
</reference>
<feature type="domain" description="VTT" evidence="8">
    <location>
        <begin position="48"/>
        <end position="172"/>
    </location>
</feature>
<evidence type="ECO:0000256" key="3">
    <source>
        <dbReference type="ARBA" id="ARBA00022475"/>
    </source>
</evidence>
<dbReference type="Proteomes" id="UP000296153">
    <property type="component" value="Unassembled WGS sequence"/>
</dbReference>
<protein>
    <submittedName>
        <fullName evidence="9">DedA family protein</fullName>
    </submittedName>
</protein>
<comment type="subcellular location">
    <subcellularLocation>
        <location evidence="1 7">Cell membrane</location>
        <topology evidence="1 7">Multi-pass membrane protein</topology>
    </subcellularLocation>
</comment>
<feature type="transmembrane region" description="Helical" evidence="7">
    <location>
        <begin position="188"/>
        <end position="213"/>
    </location>
</feature>
<feature type="transmembrane region" description="Helical" evidence="7">
    <location>
        <begin position="54"/>
        <end position="85"/>
    </location>
</feature>
<evidence type="ECO:0000256" key="1">
    <source>
        <dbReference type="ARBA" id="ARBA00004651"/>
    </source>
</evidence>
<evidence type="ECO:0000256" key="5">
    <source>
        <dbReference type="ARBA" id="ARBA00022989"/>
    </source>
</evidence>
<evidence type="ECO:0000256" key="6">
    <source>
        <dbReference type="ARBA" id="ARBA00023136"/>
    </source>
</evidence>
<dbReference type="RefSeq" id="WP_136131068.1">
    <property type="nucleotide sequence ID" value="NZ_PDKT01000003.1"/>
</dbReference>
<dbReference type="PANTHER" id="PTHR30353">
    <property type="entry name" value="INNER MEMBRANE PROTEIN DEDA-RELATED"/>
    <property type="match status" value="1"/>
</dbReference>
<keyword evidence="3 7" id="KW-1003">Cell membrane</keyword>
<feature type="transmembrane region" description="Helical" evidence="7">
    <location>
        <begin position="123"/>
        <end position="143"/>
    </location>
</feature>
<keyword evidence="5 7" id="KW-1133">Transmembrane helix</keyword>
<evidence type="ECO:0000259" key="8">
    <source>
        <dbReference type="Pfam" id="PF09335"/>
    </source>
</evidence>
<dbReference type="PANTHER" id="PTHR30353:SF11">
    <property type="entry name" value="INNER MEMBRANE PROTEIN YQJA"/>
    <property type="match status" value="1"/>
</dbReference>
<feature type="transmembrane region" description="Helical" evidence="7">
    <location>
        <begin position="26"/>
        <end position="47"/>
    </location>
</feature>
<comment type="similarity">
    <text evidence="2 7">Belongs to the DedA family.</text>
</comment>
<evidence type="ECO:0000256" key="4">
    <source>
        <dbReference type="ARBA" id="ARBA00022692"/>
    </source>
</evidence>
<dbReference type="OrthoDB" id="13976at2"/>
<evidence type="ECO:0000256" key="7">
    <source>
        <dbReference type="RuleBase" id="RU367016"/>
    </source>
</evidence>
<evidence type="ECO:0000313" key="10">
    <source>
        <dbReference type="Proteomes" id="UP000296153"/>
    </source>
</evidence>
<keyword evidence="4 7" id="KW-0812">Transmembrane</keyword>
<sequence length="223" mass="25527">MHILQTLLHALWQKDYNTLSDPSVTWFIYVILFVIVFLENGLLPAAFLPGDSLLILVGVLVGKGIVSFPLVIFILTISAGLGYWISYIQGKWLGNTVIVQKWLSQLPDKYHQRAHNLFYRHGLAALLMGRFIAFIRTLLPTIAGMSGLNNIRFQFFNWISGLLWIVILITIGFVLSKTKIFIHYEDKLMFLLILLPLVLLFFGIISLLIMLYSKKKSDRNKSK</sequence>
<keyword evidence="6 7" id="KW-0472">Membrane</keyword>
<evidence type="ECO:0000313" key="9">
    <source>
        <dbReference type="EMBL" id="PPI87823.1"/>
    </source>
</evidence>
<proteinExistence type="inferred from homology"/>
<organism evidence="9 10">
    <name type="scientific">Candidatus Pantoea edessiphila</name>
    <dbReference type="NCBI Taxonomy" id="2044610"/>
    <lineage>
        <taxon>Bacteria</taxon>
        <taxon>Pseudomonadati</taxon>
        <taxon>Pseudomonadota</taxon>
        <taxon>Gammaproteobacteria</taxon>
        <taxon>Enterobacterales</taxon>
        <taxon>Erwiniaceae</taxon>
        <taxon>Pantoea</taxon>
    </lineage>
</organism>
<accession>A0A2P5SZU0</accession>
<name>A0A2P5SZU0_9GAMM</name>
<dbReference type="AlphaFoldDB" id="A0A2P5SZU0"/>
<dbReference type="EMBL" id="PDKT01000003">
    <property type="protein sequence ID" value="PPI87823.1"/>
    <property type="molecule type" value="Genomic_DNA"/>
</dbReference>
<dbReference type="InterPro" id="IPR032816">
    <property type="entry name" value="VTT_dom"/>
</dbReference>
<dbReference type="InterPro" id="IPR032818">
    <property type="entry name" value="DedA-like"/>
</dbReference>
<dbReference type="GO" id="GO:0005886">
    <property type="term" value="C:plasma membrane"/>
    <property type="evidence" value="ECO:0007669"/>
    <property type="project" value="UniProtKB-SubCell"/>
</dbReference>
<comment type="caution">
    <text evidence="9">The sequence shown here is derived from an EMBL/GenBank/DDBJ whole genome shotgun (WGS) entry which is preliminary data.</text>
</comment>